<gene>
    <name evidence="3" type="ORF">GGR43_002120</name>
</gene>
<dbReference type="PANTHER" id="PTHR30163">
    <property type="entry name" value="MEMBRANE-BOUND LYTIC MUREIN TRANSGLYCOSYLASE B"/>
    <property type="match status" value="1"/>
</dbReference>
<keyword evidence="4" id="KW-1185">Reference proteome</keyword>
<dbReference type="PANTHER" id="PTHR30163:SF8">
    <property type="entry name" value="LYTIC MUREIN TRANSGLYCOSYLASE"/>
    <property type="match status" value="1"/>
</dbReference>
<dbReference type="InterPro" id="IPR023346">
    <property type="entry name" value="Lysozyme-like_dom_sf"/>
</dbReference>
<dbReference type="Gene3D" id="1.10.530.10">
    <property type="match status" value="1"/>
</dbReference>
<name>A0A7W6BGD1_9SPHN</name>
<dbReference type="InterPro" id="IPR031304">
    <property type="entry name" value="SLT_2"/>
</dbReference>
<keyword evidence="1" id="KW-0732">Signal</keyword>
<evidence type="ECO:0000313" key="4">
    <source>
        <dbReference type="Proteomes" id="UP000571950"/>
    </source>
</evidence>
<dbReference type="Gene3D" id="1.10.8.350">
    <property type="entry name" value="Bacterial muramidase"/>
    <property type="match status" value="1"/>
</dbReference>
<dbReference type="CDD" id="cd13399">
    <property type="entry name" value="Slt35-like"/>
    <property type="match status" value="1"/>
</dbReference>
<dbReference type="GO" id="GO:0009253">
    <property type="term" value="P:peptidoglycan catabolic process"/>
    <property type="evidence" value="ECO:0007669"/>
    <property type="project" value="TreeGrafter"/>
</dbReference>
<evidence type="ECO:0000256" key="1">
    <source>
        <dbReference type="SAM" id="SignalP"/>
    </source>
</evidence>
<feature type="domain" description="Transglycosylase SLT" evidence="2">
    <location>
        <begin position="58"/>
        <end position="366"/>
    </location>
</feature>
<evidence type="ECO:0000313" key="3">
    <source>
        <dbReference type="EMBL" id="MBB3926403.1"/>
    </source>
</evidence>
<dbReference type="GO" id="GO:0008933">
    <property type="term" value="F:peptidoglycan lytic transglycosylase activity"/>
    <property type="evidence" value="ECO:0007669"/>
    <property type="project" value="TreeGrafter"/>
</dbReference>
<sequence>MSDPASRLRTALAALCSVLLPAALLIAPRACAQEIVQPLPSSGPSGATTSTTGEQAGFQSYLNGLRAKAAAMGIRSATMDSLFPTLSFNPRVIQLDQSQPGGSFDSPIPPFEPYRRKHVDAARIKGGQAAYRANRPKLMQIERDTGVPEAIMVAIFGHETNYGSYVGDFDLLRSLATLAYEGRRRSLFEPEFLAALKMLDQGVPRSRLVGSWAGATGYPQFLPSVYLRVARDGDGDGRADIWTSQADALASIANYFVDAGWRKGQPWGIAVTVPASLNRAAIANRTNPPRCPRVFERHSRWLTMAEWRALGVQPQGTARLNDGVLATLLEPDGPGRTAYLLTSNYQVILDYNCSNFYALSVGLLADAVDD</sequence>
<dbReference type="Proteomes" id="UP000571950">
    <property type="component" value="Unassembled WGS sequence"/>
</dbReference>
<feature type="signal peptide" evidence="1">
    <location>
        <begin position="1"/>
        <end position="32"/>
    </location>
</feature>
<evidence type="ECO:0000259" key="2">
    <source>
        <dbReference type="Pfam" id="PF13406"/>
    </source>
</evidence>
<proteinExistence type="predicted"/>
<protein>
    <submittedName>
        <fullName evidence="3">Lytic murein transglycosylase</fullName>
    </submittedName>
</protein>
<dbReference type="Pfam" id="PF13406">
    <property type="entry name" value="SLT_2"/>
    <property type="match status" value="1"/>
</dbReference>
<dbReference type="InterPro" id="IPR043426">
    <property type="entry name" value="MltB-like"/>
</dbReference>
<dbReference type="EMBL" id="JACIDT010000006">
    <property type="protein sequence ID" value="MBB3926403.1"/>
    <property type="molecule type" value="Genomic_DNA"/>
</dbReference>
<dbReference type="AlphaFoldDB" id="A0A7W6BGD1"/>
<comment type="caution">
    <text evidence="3">The sequence shown here is derived from an EMBL/GenBank/DDBJ whole genome shotgun (WGS) entry which is preliminary data.</text>
</comment>
<reference evidence="3 4" key="1">
    <citation type="submission" date="2020-08" db="EMBL/GenBank/DDBJ databases">
        <title>Genomic Encyclopedia of Type Strains, Phase IV (KMG-IV): sequencing the most valuable type-strain genomes for metagenomic binning, comparative biology and taxonomic classification.</title>
        <authorList>
            <person name="Goeker M."/>
        </authorList>
    </citation>
    <scope>NUCLEOTIDE SEQUENCE [LARGE SCALE GENOMIC DNA]</scope>
    <source>
        <strain evidence="3 4">DSM 26189</strain>
    </source>
</reference>
<dbReference type="SUPFAM" id="SSF53955">
    <property type="entry name" value="Lysozyme-like"/>
    <property type="match status" value="1"/>
</dbReference>
<feature type="chain" id="PRO_5030801925" evidence="1">
    <location>
        <begin position="33"/>
        <end position="370"/>
    </location>
</feature>
<dbReference type="NCBIfam" id="TIGR02283">
    <property type="entry name" value="MltB_2"/>
    <property type="match status" value="1"/>
</dbReference>
<dbReference type="RefSeq" id="WP_188071901.1">
    <property type="nucleotide sequence ID" value="NZ_BSPS01000006.1"/>
</dbReference>
<accession>A0A7W6BGD1</accession>
<dbReference type="InterPro" id="IPR011970">
    <property type="entry name" value="MltB_2"/>
</dbReference>
<organism evidence="3 4">
    <name type="scientific">Sphingobium jiangsuense</name>
    <dbReference type="NCBI Taxonomy" id="870476"/>
    <lineage>
        <taxon>Bacteria</taxon>
        <taxon>Pseudomonadati</taxon>
        <taxon>Pseudomonadota</taxon>
        <taxon>Alphaproteobacteria</taxon>
        <taxon>Sphingomonadales</taxon>
        <taxon>Sphingomonadaceae</taxon>
        <taxon>Sphingobium</taxon>
    </lineage>
</organism>